<keyword evidence="3" id="KW-1185">Reference proteome</keyword>
<feature type="transmembrane region" description="Helical" evidence="1">
    <location>
        <begin position="81"/>
        <end position="100"/>
    </location>
</feature>
<dbReference type="AlphaFoldDB" id="A0A512AI27"/>
<evidence type="ECO:0000256" key="1">
    <source>
        <dbReference type="SAM" id="Phobius"/>
    </source>
</evidence>
<dbReference type="RefSeq" id="WP_147158632.1">
    <property type="nucleotide sequence ID" value="NZ_BJYR01000007.1"/>
</dbReference>
<feature type="transmembrane region" description="Helical" evidence="1">
    <location>
        <begin position="34"/>
        <end position="60"/>
    </location>
</feature>
<dbReference type="EMBL" id="BJYR01000007">
    <property type="protein sequence ID" value="GEN99282.1"/>
    <property type="molecule type" value="Genomic_DNA"/>
</dbReference>
<keyword evidence="1" id="KW-0472">Membrane</keyword>
<accession>A0A512AI27</accession>
<sequence length="127" mass="13467">MKLSTRFGLVGLGGLALLSALQWARQHHLQQGEVSTYLIGVGPNFAAAIAITFVALAAWLDMKPLADPAAVGRRFRASAAVSALGLIGWECVQMTSHALVFDWQDMLATLAGIAVSFALFGAMRRPA</sequence>
<name>A0A512AI27_9SPHN</name>
<keyword evidence="1" id="KW-0812">Transmembrane</keyword>
<evidence type="ECO:0000313" key="2">
    <source>
        <dbReference type="EMBL" id="GEN99282.1"/>
    </source>
</evidence>
<evidence type="ECO:0000313" key="3">
    <source>
        <dbReference type="Proteomes" id="UP000321464"/>
    </source>
</evidence>
<gene>
    <name evidence="2" type="ORF">NSE01_11150</name>
</gene>
<organism evidence="2 3">
    <name type="scientific">Novosphingobium sediminis</name>
    <dbReference type="NCBI Taxonomy" id="707214"/>
    <lineage>
        <taxon>Bacteria</taxon>
        <taxon>Pseudomonadati</taxon>
        <taxon>Pseudomonadota</taxon>
        <taxon>Alphaproteobacteria</taxon>
        <taxon>Sphingomonadales</taxon>
        <taxon>Sphingomonadaceae</taxon>
        <taxon>Novosphingobium</taxon>
    </lineage>
</organism>
<feature type="transmembrane region" description="Helical" evidence="1">
    <location>
        <begin position="106"/>
        <end position="123"/>
    </location>
</feature>
<keyword evidence="1" id="KW-1133">Transmembrane helix</keyword>
<dbReference type="Proteomes" id="UP000321464">
    <property type="component" value="Unassembled WGS sequence"/>
</dbReference>
<protein>
    <submittedName>
        <fullName evidence="2">Uncharacterized protein</fullName>
    </submittedName>
</protein>
<comment type="caution">
    <text evidence="2">The sequence shown here is derived from an EMBL/GenBank/DDBJ whole genome shotgun (WGS) entry which is preliminary data.</text>
</comment>
<reference evidence="2 3" key="1">
    <citation type="submission" date="2019-07" db="EMBL/GenBank/DDBJ databases">
        <title>Whole genome shotgun sequence of Novosphingobium sediminis NBRC 106119.</title>
        <authorList>
            <person name="Hosoyama A."/>
            <person name="Uohara A."/>
            <person name="Ohji S."/>
            <person name="Ichikawa N."/>
        </authorList>
    </citation>
    <scope>NUCLEOTIDE SEQUENCE [LARGE SCALE GENOMIC DNA]</scope>
    <source>
        <strain evidence="2 3">NBRC 106119</strain>
    </source>
</reference>
<proteinExistence type="predicted"/>